<comment type="caution">
    <text evidence="1">The sequence shown here is derived from an EMBL/GenBank/DDBJ whole genome shotgun (WGS) entry which is preliminary data.</text>
</comment>
<gene>
    <name evidence="1" type="ORF">MES4922_130053</name>
</gene>
<dbReference type="Proteomes" id="UP001152604">
    <property type="component" value="Unassembled WGS sequence"/>
</dbReference>
<accession>A0ABN8JC25</accession>
<name>A0ABN8JC25_9HYPH</name>
<evidence type="ECO:0000313" key="1">
    <source>
        <dbReference type="EMBL" id="CAH2395627.1"/>
    </source>
</evidence>
<dbReference type="EMBL" id="CAKXZS010000005">
    <property type="protein sequence ID" value="CAH2395627.1"/>
    <property type="molecule type" value="Genomic_DNA"/>
</dbReference>
<organism evidence="1 2">
    <name type="scientific">Mesorhizobium ventifaucium</name>
    <dbReference type="NCBI Taxonomy" id="666020"/>
    <lineage>
        <taxon>Bacteria</taxon>
        <taxon>Pseudomonadati</taxon>
        <taxon>Pseudomonadota</taxon>
        <taxon>Alphaproteobacteria</taxon>
        <taxon>Hyphomicrobiales</taxon>
        <taxon>Phyllobacteriaceae</taxon>
        <taxon>Mesorhizobium</taxon>
    </lineage>
</organism>
<protein>
    <submittedName>
        <fullName evidence="1">Uncharacterized protein</fullName>
    </submittedName>
</protein>
<sequence>MAALRSILDANADVQYLKNGRLFITARSRWNYFPCLTGRHNPYALDL</sequence>
<reference evidence="1" key="1">
    <citation type="submission" date="2022-03" db="EMBL/GenBank/DDBJ databases">
        <authorList>
            <person name="Brunel B."/>
        </authorList>
    </citation>
    <scope>NUCLEOTIDE SEQUENCE</scope>
    <source>
        <strain evidence="1">STM4922sample</strain>
    </source>
</reference>
<evidence type="ECO:0000313" key="2">
    <source>
        <dbReference type="Proteomes" id="UP001152604"/>
    </source>
</evidence>
<keyword evidence="2" id="KW-1185">Reference proteome</keyword>
<proteinExistence type="predicted"/>